<proteinExistence type="inferred from homology"/>
<evidence type="ECO:0000313" key="13">
    <source>
        <dbReference type="Proteomes" id="UP000504844"/>
    </source>
</evidence>
<comment type="pathway">
    <text evidence="3 11">Cofactor biosynthesis; thiamine diphosphate biosynthesis; 4-methyl-5-(2-phosphoethyl)-thiazole from 5-(2-hydroxyethyl)-4-methylthiazole: step 1/1.</text>
</comment>
<dbReference type="SUPFAM" id="SSF53613">
    <property type="entry name" value="Ribokinase-like"/>
    <property type="match status" value="1"/>
</dbReference>
<dbReference type="Pfam" id="PF02110">
    <property type="entry name" value="HK"/>
    <property type="match status" value="1"/>
</dbReference>
<dbReference type="InterPro" id="IPR029056">
    <property type="entry name" value="Ribokinase-like"/>
</dbReference>
<keyword evidence="6 11" id="KW-0547">Nucleotide-binding</keyword>
<dbReference type="Gene3D" id="3.40.1190.20">
    <property type="match status" value="1"/>
</dbReference>
<evidence type="ECO:0000256" key="2">
    <source>
        <dbReference type="ARBA" id="ARBA00001946"/>
    </source>
</evidence>
<dbReference type="PRINTS" id="PR01099">
    <property type="entry name" value="HYETHTZKNASE"/>
</dbReference>
<feature type="binding site" evidence="11">
    <location>
        <position position="210"/>
    </location>
    <ligand>
        <name>substrate</name>
    </ligand>
</feature>
<dbReference type="NCBIfam" id="TIGR00694">
    <property type="entry name" value="thiM"/>
    <property type="match status" value="1"/>
</dbReference>
<protein>
    <recommendedName>
        <fullName evidence="11">Hydroxyethylthiazole kinase</fullName>
        <ecNumber evidence="11">2.7.1.50</ecNumber>
    </recommendedName>
    <alternativeName>
        <fullName evidence="11">4-methyl-5-beta-hydroxyethylthiazole kinase</fullName>
        <shortName evidence="11">TH kinase</shortName>
        <shortName evidence="11">Thz kinase</shortName>
    </alternativeName>
</protein>
<dbReference type="Proteomes" id="UP000504844">
    <property type="component" value="Chromosome"/>
</dbReference>
<evidence type="ECO:0000256" key="11">
    <source>
        <dbReference type="HAMAP-Rule" id="MF_00228"/>
    </source>
</evidence>
<dbReference type="AlphaFoldDB" id="A0A6M8SW21"/>
<keyword evidence="10 11" id="KW-0784">Thiamine biosynthesis</keyword>
<evidence type="ECO:0000256" key="4">
    <source>
        <dbReference type="ARBA" id="ARBA00022679"/>
    </source>
</evidence>
<evidence type="ECO:0000256" key="3">
    <source>
        <dbReference type="ARBA" id="ARBA00004868"/>
    </source>
</evidence>
<comment type="cofactor">
    <cofactor evidence="2 11">
        <name>Mg(2+)</name>
        <dbReference type="ChEBI" id="CHEBI:18420"/>
    </cofactor>
</comment>
<evidence type="ECO:0000256" key="6">
    <source>
        <dbReference type="ARBA" id="ARBA00022741"/>
    </source>
</evidence>
<feature type="binding site" evidence="11">
    <location>
        <position position="55"/>
    </location>
    <ligand>
        <name>substrate</name>
    </ligand>
</feature>
<keyword evidence="9 11" id="KW-0460">Magnesium</keyword>
<evidence type="ECO:0000256" key="8">
    <source>
        <dbReference type="ARBA" id="ARBA00022840"/>
    </source>
</evidence>
<feature type="binding site" evidence="11">
    <location>
        <position position="183"/>
    </location>
    <ligand>
        <name>ATP</name>
        <dbReference type="ChEBI" id="CHEBI:30616"/>
    </ligand>
</feature>
<dbReference type="NCBIfam" id="NF006830">
    <property type="entry name" value="PRK09355.1"/>
    <property type="match status" value="1"/>
</dbReference>
<dbReference type="InterPro" id="IPR000417">
    <property type="entry name" value="Hyethyz_kinase"/>
</dbReference>
<dbReference type="HAMAP" id="MF_00228">
    <property type="entry name" value="Thz_kinase"/>
    <property type="match status" value="1"/>
</dbReference>
<dbReference type="GO" id="GO:0005524">
    <property type="term" value="F:ATP binding"/>
    <property type="evidence" value="ECO:0007669"/>
    <property type="project" value="UniProtKB-UniRule"/>
</dbReference>
<evidence type="ECO:0000256" key="9">
    <source>
        <dbReference type="ARBA" id="ARBA00022842"/>
    </source>
</evidence>
<dbReference type="KEGG" id="dee:HQN60_14240"/>
<evidence type="ECO:0000256" key="5">
    <source>
        <dbReference type="ARBA" id="ARBA00022723"/>
    </source>
</evidence>
<keyword evidence="4 11" id="KW-0808">Transferase</keyword>
<gene>
    <name evidence="11 12" type="primary">thiM</name>
    <name evidence="12" type="ORF">HQN60_14240</name>
</gene>
<comment type="function">
    <text evidence="11">Catalyzes the phosphorylation of the hydroxyl group of 4-methyl-5-beta-hydroxyethylthiazole (THZ).</text>
</comment>
<dbReference type="EC" id="2.7.1.50" evidence="11"/>
<name>A0A6M8SW21_9NEIS</name>
<evidence type="ECO:0000313" key="12">
    <source>
        <dbReference type="EMBL" id="QKJ67786.1"/>
    </source>
</evidence>
<dbReference type="GO" id="GO:0004417">
    <property type="term" value="F:hydroxyethylthiazole kinase activity"/>
    <property type="evidence" value="ECO:0007669"/>
    <property type="project" value="UniProtKB-UniRule"/>
</dbReference>
<dbReference type="GO" id="GO:0000287">
    <property type="term" value="F:magnesium ion binding"/>
    <property type="evidence" value="ECO:0007669"/>
    <property type="project" value="UniProtKB-UniRule"/>
</dbReference>
<evidence type="ECO:0000256" key="1">
    <source>
        <dbReference type="ARBA" id="ARBA00001771"/>
    </source>
</evidence>
<dbReference type="PIRSF" id="PIRSF000513">
    <property type="entry name" value="Thz_kinase"/>
    <property type="match status" value="1"/>
</dbReference>
<dbReference type="EMBL" id="CP054143">
    <property type="protein sequence ID" value="QKJ67786.1"/>
    <property type="molecule type" value="Genomic_DNA"/>
</dbReference>
<reference evidence="12 13" key="1">
    <citation type="submission" date="2020-05" db="EMBL/GenBank/DDBJ databases">
        <title>Complete genome sequence of Deefgea sp. D17.</title>
        <authorList>
            <person name="Bae J.-W."/>
            <person name="Han J.E."/>
        </authorList>
    </citation>
    <scope>NUCLEOTIDE SEQUENCE [LARGE SCALE GENOMIC DNA]</scope>
    <source>
        <strain evidence="12 13">D17</strain>
    </source>
</reference>
<keyword evidence="5 11" id="KW-0479">Metal-binding</keyword>
<dbReference type="CDD" id="cd01170">
    <property type="entry name" value="THZ_kinase"/>
    <property type="match status" value="1"/>
</dbReference>
<feature type="binding site" evidence="11">
    <location>
        <position position="130"/>
    </location>
    <ligand>
        <name>ATP</name>
        <dbReference type="ChEBI" id="CHEBI:30616"/>
    </ligand>
</feature>
<evidence type="ECO:0000256" key="10">
    <source>
        <dbReference type="ARBA" id="ARBA00022977"/>
    </source>
</evidence>
<organism evidence="12 13">
    <name type="scientific">Deefgea piscis</name>
    <dbReference type="NCBI Taxonomy" id="2739061"/>
    <lineage>
        <taxon>Bacteria</taxon>
        <taxon>Pseudomonadati</taxon>
        <taxon>Pseudomonadota</taxon>
        <taxon>Betaproteobacteria</taxon>
        <taxon>Neisseriales</taxon>
        <taxon>Chitinibacteraceae</taxon>
        <taxon>Deefgea</taxon>
    </lineage>
</organism>
<dbReference type="GO" id="GO:0009228">
    <property type="term" value="P:thiamine biosynthetic process"/>
    <property type="evidence" value="ECO:0007669"/>
    <property type="project" value="UniProtKB-KW"/>
</dbReference>
<dbReference type="UniPathway" id="UPA00060">
    <property type="reaction ID" value="UER00139"/>
</dbReference>
<comment type="catalytic activity">
    <reaction evidence="1 11">
        <text>5-(2-hydroxyethyl)-4-methylthiazole + ATP = 4-methyl-5-(2-phosphooxyethyl)-thiazole + ADP + H(+)</text>
        <dbReference type="Rhea" id="RHEA:24212"/>
        <dbReference type="ChEBI" id="CHEBI:15378"/>
        <dbReference type="ChEBI" id="CHEBI:17957"/>
        <dbReference type="ChEBI" id="CHEBI:30616"/>
        <dbReference type="ChEBI" id="CHEBI:58296"/>
        <dbReference type="ChEBI" id="CHEBI:456216"/>
        <dbReference type="EC" id="2.7.1.50"/>
    </reaction>
</comment>
<dbReference type="RefSeq" id="WP_173534287.1">
    <property type="nucleotide sequence ID" value="NZ_CP054143.1"/>
</dbReference>
<keyword evidence="7 11" id="KW-0418">Kinase</keyword>
<accession>A0A6M8SW21</accession>
<dbReference type="GO" id="GO:0009229">
    <property type="term" value="P:thiamine diphosphate biosynthetic process"/>
    <property type="evidence" value="ECO:0007669"/>
    <property type="project" value="UniProtKB-UniRule"/>
</dbReference>
<keyword evidence="8 11" id="KW-0067">ATP-binding</keyword>
<evidence type="ECO:0000256" key="7">
    <source>
        <dbReference type="ARBA" id="ARBA00022777"/>
    </source>
</evidence>
<keyword evidence="13" id="KW-1185">Reference proteome</keyword>
<sequence length="278" mass="28578">MSQVDLTIAELPFHLVADELERLRANTPLVHVLTNEVVQCFTANTLLAIGASPAMIVAEAEVADFAAIADALLINIGTVYPVRLQAMNLAIDAANAAATPWVLDPVAVGVLQYRRDAALAMLAKKPAAIRGNGSEILALAAALALNAEAIAGGKGVDSTMSSMSALSAAQQLARATGAIVAVTGATDYITDGEQTWAVPWGHPMMTRVVGTGCALSAVVAAFLADAPNRLNAVAAACAVMAIAGERAVECSDGPGTFVAPFLDALHVIHPVQLRSYSE</sequence>
<comment type="similarity">
    <text evidence="11">Belongs to the Thz kinase family.</text>
</comment>